<dbReference type="CDD" id="cd05301">
    <property type="entry name" value="GDH"/>
    <property type="match status" value="1"/>
</dbReference>
<comment type="caution">
    <text evidence="5">The sequence shown here is derived from an EMBL/GenBank/DDBJ whole genome shotgun (WGS) entry which is preliminary data.</text>
</comment>
<sequence>MKLLVTRKMTERATKSIASRFDAEFRDDAPLSVEDAAQVLRDFDAVMPTLGDDFSARAFEGDDLRCKILANFGAGFNHIDVAAARAAGMAVTNTPDVVTDATADLALTLILMTMRRASEGERILRAGDWTGWKPTQFLGGHVTGATVGIIGMGRIGKAIAQRCHLGFGMRVVFHNRSAVSSLDIPARQMPGLHETLQSCDIAVVSVPGGAGTRHMIGPDELQALGPDGYLINIARGDVVDETALIAALQSGAIAGAGLDVYEKEPHVPQALIDAPNTTLLPHLGTAADEVRTDMAMRALANLIAFDQGQPLGDLVN</sequence>
<dbReference type="Proteomes" id="UP001320702">
    <property type="component" value="Unassembled WGS sequence"/>
</dbReference>
<dbReference type="InterPro" id="IPR029752">
    <property type="entry name" value="D-isomer_DH_CS1"/>
</dbReference>
<evidence type="ECO:0000256" key="2">
    <source>
        <dbReference type="RuleBase" id="RU003719"/>
    </source>
</evidence>
<dbReference type="InterPro" id="IPR006139">
    <property type="entry name" value="D-isomer_2_OHA_DH_cat_dom"/>
</dbReference>
<dbReference type="Gene3D" id="3.40.50.720">
    <property type="entry name" value="NAD(P)-binding Rossmann-like Domain"/>
    <property type="match status" value="2"/>
</dbReference>
<dbReference type="InterPro" id="IPR006140">
    <property type="entry name" value="D-isomer_DH_NAD-bd"/>
</dbReference>
<proteinExistence type="inferred from homology"/>
<dbReference type="InterPro" id="IPR036291">
    <property type="entry name" value="NAD(P)-bd_dom_sf"/>
</dbReference>
<name>A0ABT2K992_9RHOB</name>
<dbReference type="InterPro" id="IPR050223">
    <property type="entry name" value="D-isomer_2-hydroxyacid_DH"/>
</dbReference>
<protein>
    <submittedName>
        <fullName evidence="5">D-glycerate dehydrogenase</fullName>
    </submittedName>
</protein>
<keyword evidence="6" id="KW-1185">Reference proteome</keyword>
<dbReference type="SUPFAM" id="SSF52283">
    <property type="entry name" value="Formate/glycerate dehydrogenase catalytic domain-like"/>
    <property type="match status" value="1"/>
</dbReference>
<dbReference type="RefSeq" id="WP_260276978.1">
    <property type="nucleotide sequence ID" value="NZ_JANAVZ010000004.1"/>
</dbReference>
<dbReference type="PANTHER" id="PTHR10996:SF283">
    <property type="entry name" value="GLYOXYLATE_HYDROXYPYRUVATE REDUCTASE B"/>
    <property type="match status" value="1"/>
</dbReference>
<dbReference type="PANTHER" id="PTHR10996">
    <property type="entry name" value="2-HYDROXYACID DEHYDROGENASE-RELATED"/>
    <property type="match status" value="1"/>
</dbReference>
<dbReference type="EMBL" id="JANAVZ010000004">
    <property type="protein sequence ID" value="MCT4333098.1"/>
    <property type="molecule type" value="Genomic_DNA"/>
</dbReference>
<dbReference type="Pfam" id="PF02826">
    <property type="entry name" value="2-Hacid_dh_C"/>
    <property type="match status" value="1"/>
</dbReference>
<gene>
    <name evidence="5" type="ORF">MU516_09465</name>
</gene>
<evidence type="ECO:0000259" key="3">
    <source>
        <dbReference type="Pfam" id="PF00389"/>
    </source>
</evidence>
<reference evidence="5 6" key="1">
    <citation type="submission" date="2022-04" db="EMBL/GenBank/DDBJ databases">
        <title>Paracoccus sp. YLB-12 draft genome sequence.</title>
        <authorList>
            <person name="Yu L."/>
        </authorList>
    </citation>
    <scope>NUCLEOTIDE SEQUENCE [LARGE SCALE GENOMIC DNA]</scope>
    <source>
        <strain evidence="5 6">YLB-12</strain>
    </source>
</reference>
<feature type="domain" description="D-isomer specific 2-hydroxyacid dehydrogenase catalytic" evidence="3">
    <location>
        <begin position="4"/>
        <end position="316"/>
    </location>
</feature>
<organism evidence="5 6">
    <name type="scientific">Paracoccus maritimus</name>
    <dbReference type="NCBI Taxonomy" id="2933292"/>
    <lineage>
        <taxon>Bacteria</taxon>
        <taxon>Pseudomonadati</taxon>
        <taxon>Pseudomonadota</taxon>
        <taxon>Alphaproteobacteria</taxon>
        <taxon>Rhodobacterales</taxon>
        <taxon>Paracoccaceae</taxon>
        <taxon>Paracoccus</taxon>
    </lineage>
</organism>
<dbReference type="SUPFAM" id="SSF51735">
    <property type="entry name" value="NAD(P)-binding Rossmann-fold domains"/>
    <property type="match status" value="1"/>
</dbReference>
<evidence type="ECO:0000313" key="6">
    <source>
        <dbReference type="Proteomes" id="UP001320702"/>
    </source>
</evidence>
<comment type="similarity">
    <text evidence="2">Belongs to the D-isomer specific 2-hydroxyacid dehydrogenase family.</text>
</comment>
<feature type="domain" description="D-isomer specific 2-hydroxyacid dehydrogenase NAD-binding" evidence="4">
    <location>
        <begin position="107"/>
        <end position="284"/>
    </location>
</feature>
<dbReference type="Pfam" id="PF00389">
    <property type="entry name" value="2-Hacid_dh"/>
    <property type="match status" value="1"/>
</dbReference>
<evidence type="ECO:0000313" key="5">
    <source>
        <dbReference type="EMBL" id="MCT4333098.1"/>
    </source>
</evidence>
<dbReference type="PROSITE" id="PS00065">
    <property type="entry name" value="D_2_HYDROXYACID_DH_1"/>
    <property type="match status" value="1"/>
</dbReference>
<accession>A0ABT2K992</accession>
<evidence type="ECO:0000256" key="1">
    <source>
        <dbReference type="ARBA" id="ARBA00023002"/>
    </source>
</evidence>
<keyword evidence="1 2" id="KW-0560">Oxidoreductase</keyword>
<evidence type="ECO:0000259" key="4">
    <source>
        <dbReference type="Pfam" id="PF02826"/>
    </source>
</evidence>